<dbReference type="RefSeq" id="YP_009538742.1">
    <property type="nucleotide sequence ID" value="NC_039928.1"/>
</dbReference>
<evidence type="ECO:0000256" key="4">
    <source>
        <dbReference type="SAM" id="Phobius"/>
    </source>
</evidence>
<keyword evidence="5" id="KW-0934">Plastid</keyword>
<evidence type="ECO:0000256" key="3">
    <source>
        <dbReference type="ARBA" id="ARBA00023136"/>
    </source>
</evidence>
<proteinExistence type="predicted"/>
<evidence type="ECO:0000256" key="1">
    <source>
        <dbReference type="ARBA" id="ARBA00022692"/>
    </source>
</evidence>
<keyword evidence="1 4" id="KW-0812">Transmembrane</keyword>
<dbReference type="GO" id="GO:0016020">
    <property type="term" value="C:membrane"/>
    <property type="evidence" value="ECO:0007669"/>
    <property type="project" value="InterPro"/>
</dbReference>
<sequence>MDITSFFSAIFIASAFVSVTIFSILTGFGPESKKLKDPFQENEN</sequence>
<accession>A0A3G3LM64</accession>
<keyword evidence="5" id="KW-0150">Chloroplast</keyword>
<keyword evidence="2 4" id="KW-1133">Transmembrane helix</keyword>
<keyword evidence="3 4" id="KW-0472">Membrane</keyword>
<dbReference type="Pfam" id="PF02468">
    <property type="entry name" value="PsbN"/>
    <property type="match status" value="1"/>
</dbReference>
<name>A0A3G3LM64_9EUGL</name>
<protein>
    <submittedName>
        <fullName evidence="5">Photosystem II N protein</fullName>
    </submittedName>
</protein>
<geneLocation type="chloroplast" evidence="5"/>
<feature type="transmembrane region" description="Helical" evidence="4">
    <location>
        <begin position="6"/>
        <end position="28"/>
    </location>
</feature>
<dbReference type="AlphaFoldDB" id="A0A3G3LM64"/>
<dbReference type="GO" id="GO:0015979">
    <property type="term" value="P:photosynthesis"/>
    <property type="evidence" value="ECO:0007669"/>
    <property type="project" value="InterPro"/>
</dbReference>
<organism evidence="5">
    <name type="scientific">Lepocinclis ovum</name>
    <dbReference type="NCBI Taxonomy" id="86638"/>
    <lineage>
        <taxon>Eukaryota</taxon>
        <taxon>Discoba</taxon>
        <taxon>Euglenozoa</taxon>
        <taxon>Euglenida</taxon>
        <taxon>Spirocuta</taxon>
        <taxon>Euglenophyceae</taxon>
        <taxon>Euglenales</taxon>
        <taxon>Phacaceae</taxon>
        <taxon>Lepocinclis</taxon>
    </lineage>
</organism>
<dbReference type="InterPro" id="IPR003398">
    <property type="entry name" value="PSII_PsbN"/>
</dbReference>
<dbReference type="EMBL" id="MH898674">
    <property type="protein sequence ID" value="AYQ93767.1"/>
    <property type="molecule type" value="Genomic_DNA"/>
</dbReference>
<evidence type="ECO:0000256" key="2">
    <source>
        <dbReference type="ARBA" id="ARBA00022989"/>
    </source>
</evidence>
<evidence type="ECO:0000313" key="5">
    <source>
        <dbReference type="EMBL" id="AYQ93767.1"/>
    </source>
</evidence>
<dbReference type="GeneID" id="38458735"/>
<reference evidence="5" key="1">
    <citation type="journal article" date="2018" name="Sci. Rep.">
        <title>Dynamic evolution of inverted repeats in Euglenophyta plastid genomes.</title>
        <authorList>
            <person name="Karnkowska A."/>
            <person name="Bennett M.S."/>
            <person name="Triemer R.E."/>
        </authorList>
    </citation>
    <scope>NUCLEOTIDE SEQUENCE</scope>
</reference>